<evidence type="ECO:0000256" key="2">
    <source>
        <dbReference type="ARBA" id="ARBA00012438"/>
    </source>
</evidence>
<dbReference type="GO" id="GO:0000155">
    <property type="term" value="F:phosphorelay sensor kinase activity"/>
    <property type="evidence" value="ECO:0007669"/>
    <property type="project" value="InterPro"/>
</dbReference>
<sequence>MWGAVLAFFCVAATLSVPAGHPVRPMDAGGWLLLVVSAFAAVWAPVALVPVLVVTALAPVGYYALGYQGIFAPAPATVAVLFAVLLGRGAYAVAAASVVCLGSYAAGLGHGLTPGAAAVGPLWVLGWMAAAAGAGEALRKRRQLLEQERLRAETAAARGAEQERLRIARELHDSLTHSISVINVQAAVAGHLLEREPERIPGALETIRQASSDALHELRSTVEVLRRIDPGADPADEPGPSLARLEPLVAGSRAAGLSVAVTVRAADALPPEVDRAAYRIVQEALSNAARHAPGAHVVVEIGRRGQDFEVTVRNGPARGAPDPRVPPGSGQGLVGMRERVDTIGGALHTGAYEGGFRVRAVLPLPGADPGTTPKEPPA</sequence>
<dbReference type="EMBL" id="LAKD02000001">
    <property type="protein sequence ID" value="OPF84761.1"/>
    <property type="molecule type" value="Genomic_DNA"/>
</dbReference>
<feature type="transmembrane region" description="Helical" evidence="10">
    <location>
        <begin position="77"/>
        <end position="106"/>
    </location>
</feature>
<dbReference type="PANTHER" id="PTHR24421:SF10">
    <property type="entry name" value="NITRATE_NITRITE SENSOR PROTEIN NARQ"/>
    <property type="match status" value="1"/>
</dbReference>
<feature type="region of interest" description="Disordered" evidence="9">
    <location>
        <begin position="314"/>
        <end position="333"/>
    </location>
</feature>
<keyword evidence="10" id="KW-1133">Transmembrane helix</keyword>
<comment type="caution">
    <text evidence="13">The sequence shown here is derived from an EMBL/GenBank/DDBJ whole genome shotgun (WGS) entry which is preliminary data.</text>
</comment>
<dbReference type="AlphaFoldDB" id="A0A1V4DDG8"/>
<keyword evidence="10" id="KW-0812">Transmembrane</keyword>
<evidence type="ECO:0000256" key="1">
    <source>
        <dbReference type="ARBA" id="ARBA00000085"/>
    </source>
</evidence>
<dbReference type="Gene3D" id="1.20.5.1930">
    <property type="match status" value="1"/>
</dbReference>
<organism evidence="13 14">
    <name type="scientific">Streptomyces antioxidans</name>
    <dbReference type="NCBI Taxonomy" id="1507734"/>
    <lineage>
        <taxon>Bacteria</taxon>
        <taxon>Bacillati</taxon>
        <taxon>Actinomycetota</taxon>
        <taxon>Actinomycetes</taxon>
        <taxon>Kitasatosporales</taxon>
        <taxon>Streptomycetaceae</taxon>
        <taxon>Streptomyces</taxon>
    </lineage>
</organism>
<dbReference type="GO" id="GO:0046983">
    <property type="term" value="F:protein dimerization activity"/>
    <property type="evidence" value="ECO:0007669"/>
    <property type="project" value="InterPro"/>
</dbReference>
<evidence type="ECO:0000256" key="4">
    <source>
        <dbReference type="ARBA" id="ARBA00022679"/>
    </source>
</evidence>
<keyword evidence="8" id="KW-0902">Two-component regulatory system</keyword>
<evidence type="ECO:0000256" key="6">
    <source>
        <dbReference type="ARBA" id="ARBA00022777"/>
    </source>
</evidence>
<evidence type="ECO:0000313" key="14">
    <source>
        <dbReference type="Proteomes" id="UP000033615"/>
    </source>
</evidence>
<reference evidence="13" key="1">
    <citation type="submission" date="2016-12" db="EMBL/GenBank/DDBJ databases">
        <title>Genome sequence of Streptomyces antioxidans MUSC 164.</title>
        <authorList>
            <person name="Lee L.-H."/>
            <person name="Ser H.-L."/>
        </authorList>
    </citation>
    <scope>NUCLEOTIDE SEQUENCE [LARGE SCALE GENOMIC DNA]</scope>
    <source>
        <strain evidence="13">MUSC 164</strain>
    </source>
</reference>
<dbReference type="SUPFAM" id="SSF55874">
    <property type="entry name" value="ATPase domain of HSP90 chaperone/DNA topoisomerase II/histidine kinase"/>
    <property type="match status" value="1"/>
</dbReference>
<dbReference type="InterPro" id="IPR011712">
    <property type="entry name" value="Sig_transdc_His_kin_sub3_dim/P"/>
</dbReference>
<keyword evidence="14" id="KW-1185">Reference proteome</keyword>
<keyword evidence="4" id="KW-0808">Transferase</keyword>
<feature type="domain" description="Histidine kinase/HSP90-like ATPase" evidence="11">
    <location>
        <begin position="275"/>
        <end position="365"/>
    </location>
</feature>
<feature type="domain" description="Signal transduction histidine kinase subgroup 3 dimerisation and phosphoacceptor" evidence="12">
    <location>
        <begin position="163"/>
        <end position="227"/>
    </location>
</feature>
<gene>
    <name evidence="13" type="ORF">VT50_0201805</name>
</gene>
<evidence type="ECO:0000259" key="11">
    <source>
        <dbReference type="Pfam" id="PF02518"/>
    </source>
</evidence>
<evidence type="ECO:0000259" key="12">
    <source>
        <dbReference type="Pfam" id="PF07730"/>
    </source>
</evidence>
<evidence type="ECO:0000313" key="13">
    <source>
        <dbReference type="EMBL" id="OPF84761.1"/>
    </source>
</evidence>
<evidence type="ECO:0000256" key="8">
    <source>
        <dbReference type="ARBA" id="ARBA00023012"/>
    </source>
</evidence>
<dbReference type="InterPro" id="IPR003594">
    <property type="entry name" value="HATPase_dom"/>
</dbReference>
<evidence type="ECO:0000256" key="5">
    <source>
        <dbReference type="ARBA" id="ARBA00022741"/>
    </source>
</evidence>
<dbReference type="Proteomes" id="UP000033615">
    <property type="component" value="Unassembled WGS sequence"/>
</dbReference>
<dbReference type="GO" id="GO:0016020">
    <property type="term" value="C:membrane"/>
    <property type="evidence" value="ECO:0007669"/>
    <property type="project" value="InterPro"/>
</dbReference>
<dbReference type="Gene3D" id="3.30.565.10">
    <property type="entry name" value="Histidine kinase-like ATPase, C-terminal domain"/>
    <property type="match status" value="1"/>
</dbReference>
<name>A0A1V4DDG8_9ACTN</name>
<accession>A0A1V4DDG8</accession>
<feature type="transmembrane region" description="Helical" evidence="10">
    <location>
        <begin position="112"/>
        <end position="134"/>
    </location>
</feature>
<protein>
    <recommendedName>
        <fullName evidence="2">histidine kinase</fullName>
        <ecNumber evidence="2">2.7.13.3</ecNumber>
    </recommendedName>
</protein>
<keyword evidence="10" id="KW-0472">Membrane</keyword>
<evidence type="ECO:0000256" key="10">
    <source>
        <dbReference type="SAM" id="Phobius"/>
    </source>
</evidence>
<keyword evidence="5" id="KW-0547">Nucleotide-binding</keyword>
<proteinExistence type="predicted"/>
<comment type="catalytic activity">
    <reaction evidence="1">
        <text>ATP + protein L-histidine = ADP + protein N-phospho-L-histidine.</text>
        <dbReference type="EC" id="2.7.13.3"/>
    </reaction>
</comment>
<evidence type="ECO:0000256" key="3">
    <source>
        <dbReference type="ARBA" id="ARBA00022553"/>
    </source>
</evidence>
<feature type="transmembrane region" description="Helical" evidence="10">
    <location>
        <begin position="43"/>
        <end position="65"/>
    </location>
</feature>
<dbReference type="EC" id="2.7.13.3" evidence="2"/>
<keyword evidence="6 13" id="KW-0418">Kinase</keyword>
<dbReference type="Pfam" id="PF02518">
    <property type="entry name" value="HATPase_c"/>
    <property type="match status" value="1"/>
</dbReference>
<dbReference type="Pfam" id="PF07730">
    <property type="entry name" value="HisKA_3"/>
    <property type="match status" value="1"/>
</dbReference>
<evidence type="ECO:0000256" key="9">
    <source>
        <dbReference type="SAM" id="MobiDB-lite"/>
    </source>
</evidence>
<dbReference type="InterPro" id="IPR050482">
    <property type="entry name" value="Sensor_HK_TwoCompSys"/>
</dbReference>
<evidence type="ECO:0000256" key="7">
    <source>
        <dbReference type="ARBA" id="ARBA00022840"/>
    </source>
</evidence>
<dbReference type="GO" id="GO:0005524">
    <property type="term" value="F:ATP binding"/>
    <property type="evidence" value="ECO:0007669"/>
    <property type="project" value="UniProtKB-KW"/>
</dbReference>
<keyword evidence="3" id="KW-0597">Phosphoprotein</keyword>
<dbReference type="InterPro" id="IPR036890">
    <property type="entry name" value="HATPase_C_sf"/>
</dbReference>
<dbReference type="CDD" id="cd16917">
    <property type="entry name" value="HATPase_UhpB-NarQ-NarX-like"/>
    <property type="match status" value="1"/>
</dbReference>
<dbReference type="PANTHER" id="PTHR24421">
    <property type="entry name" value="NITRATE/NITRITE SENSOR PROTEIN NARX-RELATED"/>
    <property type="match status" value="1"/>
</dbReference>
<keyword evidence="7" id="KW-0067">ATP-binding</keyword>